<dbReference type="Pfam" id="PF00528">
    <property type="entry name" value="BPD_transp_1"/>
    <property type="match status" value="1"/>
</dbReference>
<name>A0ABV6P9A1_9MICC</name>
<feature type="transmembrane region" description="Helical" evidence="7">
    <location>
        <begin position="190"/>
        <end position="209"/>
    </location>
</feature>
<feature type="transmembrane region" description="Helical" evidence="7">
    <location>
        <begin position="131"/>
        <end position="155"/>
    </location>
</feature>
<comment type="similarity">
    <text evidence="7">Belongs to the binding-protein-dependent transport system permease family.</text>
</comment>
<evidence type="ECO:0000256" key="7">
    <source>
        <dbReference type="RuleBase" id="RU363032"/>
    </source>
</evidence>
<evidence type="ECO:0000256" key="6">
    <source>
        <dbReference type="ARBA" id="ARBA00023136"/>
    </source>
</evidence>
<keyword evidence="3" id="KW-1003">Cell membrane</keyword>
<dbReference type="PANTHER" id="PTHR43386">
    <property type="entry name" value="OLIGOPEPTIDE TRANSPORT SYSTEM PERMEASE PROTEIN APPC"/>
    <property type="match status" value="1"/>
</dbReference>
<gene>
    <name evidence="9" type="ORF">ACFFFR_03220</name>
</gene>
<dbReference type="InterPro" id="IPR025966">
    <property type="entry name" value="OppC_N"/>
</dbReference>
<dbReference type="PANTHER" id="PTHR43386:SF1">
    <property type="entry name" value="D,D-DIPEPTIDE TRANSPORT SYSTEM PERMEASE PROTEIN DDPC-RELATED"/>
    <property type="match status" value="1"/>
</dbReference>
<dbReference type="PROSITE" id="PS50928">
    <property type="entry name" value="ABC_TM1"/>
    <property type="match status" value="1"/>
</dbReference>
<dbReference type="EMBL" id="JBHLUB010000003">
    <property type="protein sequence ID" value="MFC0581403.1"/>
    <property type="molecule type" value="Genomic_DNA"/>
</dbReference>
<evidence type="ECO:0000313" key="9">
    <source>
        <dbReference type="EMBL" id="MFC0581403.1"/>
    </source>
</evidence>
<evidence type="ECO:0000256" key="5">
    <source>
        <dbReference type="ARBA" id="ARBA00022989"/>
    </source>
</evidence>
<evidence type="ECO:0000313" key="10">
    <source>
        <dbReference type="Proteomes" id="UP001589862"/>
    </source>
</evidence>
<protein>
    <submittedName>
        <fullName evidence="9">ABC transporter permease</fullName>
    </submittedName>
</protein>
<dbReference type="CDD" id="cd06261">
    <property type="entry name" value="TM_PBP2"/>
    <property type="match status" value="1"/>
</dbReference>
<feature type="transmembrane region" description="Helical" evidence="7">
    <location>
        <begin position="240"/>
        <end position="262"/>
    </location>
</feature>
<organism evidence="9 10">
    <name type="scientific">Micrococcoides hystricis</name>
    <dbReference type="NCBI Taxonomy" id="1572761"/>
    <lineage>
        <taxon>Bacteria</taxon>
        <taxon>Bacillati</taxon>
        <taxon>Actinomycetota</taxon>
        <taxon>Actinomycetes</taxon>
        <taxon>Micrococcales</taxon>
        <taxon>Micrococcaceae</taxon>
        <taxon>Micrococcoides</taxon>
    </lineage>
</organism>
<dbReference type="InterPro" id="IPR050366">
    <property type="entry name" value="BP-dependent_transpt_permease"/>
</dbReference>
<dbReference type="RefSeq" id="WP_377458121.1">
    <property type="nucleotide sequence ID" value="NZ_JBHLUB010000003.1"/>
</dbReference>
<keyword evidence="2 7" id="KW-0813">Transport</keyword>
<sequence length="343" mass="37485">MGQAPIGASPDVDALVDLAEIEDQKLIETEDQSLSQGQMVRRRFRNHKAAMISVIVLVVLLLLAFTSIGFAGIPGWWDKTYYTPHPIVNNGAPTFSLIPGPDFGLGEHPMGQDNIGKDYFALVMKGTQQSFIIAITVGLLSTFIGTMMGAISGYFGGWVDSILMRLTDIVIVIPLLVIAAVLGQMSAGNIFWLAIVLGLVTWTGLARLVRGEVLSLKEKEFVSAAKSMGANPFRIIFRHLIPNTVGVIVVNATFAIAGAILLETSLSYLGFGVQPPETSLGRLISDYQNSFTTRPWLFWWPGMFILSIALSVNFIGDGLRDAFDPRQSKPTLKSRRNRKILES</sequence>
<comment type="subcellular location">
    <subcellularLocation>
        <location evidence="1 7">Cell membrane</location>
        <topology evidence="1 7">Multi-pass membrane protein</topology>
    </subcellularLocation>
</comment>
<dbReference type="Gene3D" id="1.10.3720.10">
    <property type="entry name" value="MetI-like"/>
    <property type="match status" value="1"/>
</dbReference>
<proteinExistence type="inferred from homology"/>
<evidence type="ECO:0000256" key="1">
    <source>
        <dbReference type="ARBA" id="ARBA00004651"/>
    </source>
</evidence>
<feature type="domain" description="ABC transmembrane type-1" evidence="8">
    <location>
        <begin position="127"/>
        <end position="316"/>
    </location>
</feature>
<evidence type="ECO:0000256" key="3">
    <source>
        <dbReference type="ARBA" id="ARBA00022475"/>
    </source>
</evidence>
<feature type="transmembrane region" description="Helical" evidence="7">
    <location>
        <begin position="297"/>
        <end position="316"/>
    </location>
</feature>
<evidence type="ECO:0000256" key="2">
    <source>
        <dbReference type="ARBA" id="ARBA00022448"/>
    </source>
</evidence>
<feature type="transmembrane region" description="Helical" evidence="7">
    <location>
        <begin position="162"/>
        <end position="184"/>
    </location>
</feature>
<dbReference type="InterPro" id="IPR000515">
    <property type="entry name" value="MetI-like"/>
</dbReference>
<dbReference type="InterPro" id="IPR035906">
    <property type="entry name" value="MetI-like_sf"/>
</dbReference>
<accession>A0ABV6P9A1</accession>
<dbReference type="SUPFAM" id="SSF161098">
    <property type="entry name" value="MetI-like"/>
    <property type="match status" value="1"/>
</dbReference>
<feature type="transmembrane region" description="Helical" evidence="7">
    <location>
        <begin position="49"/>
        <end position="73"/>
    </location>
</feature>
<dbReference type="Pfam" id="PF12911">
    <property type="entry name" value="OppC_N"/>
    <property type="match status" value="1"/>
</dbReference>
<dbReference type="Proteomes" id="UP001589862">
    <property type="component" value="Unassembled WGS sequence"/>
</dbReference>
<evidence type="ECO:0000259" key="8">
    <source>
        <dbReference type="PROSITE" id="PS50928"/>
    </source>
</evidence>
<keyword evidence="6 7" id="KW-0472">Membrane</keyword>
<keyword evidence="10" id="KW-1185">Reference proteome</keyword>
<comment type="caution">
    <text evidence="9">The sequence shown here is derived from an EMBL/GenBank/DDBJ whole genome shotgun (WGS) entry which is preliminary data.</text>
</comment>
<evidence type="ECO:0000256" key="4">
    <source>
        <dbReference type="ARBA" id="ARBA00022692"/>
    </source>
</evidence>
<reference evidence="9 10" key="1">
    <citation type="submission" date="2024-09" db="EMBL/GenBank/DDBJ databases">
        <authorList>
            <person name="Sun Q."/>
            <person name="Mori K."/>
        </authorList>
    </citation>
    <scope>NUCLEOTIDE SEQUENCE [LARGE SCALE GENOMIC DNA]</scope>
    <source>
        <strain evidence="9 10">NCAIM B.02604</strain>
    </source>
</reference>
<keyword evidence="5 7" id="KW-1133">Transmembrane helix</keyword>
<keyword evidence="4 7" id="KW-0812">Transmembrane</keyword>